<comment type="subcellular location">
    <subcellularLocation>
        <location evidence="1">Membrane</location>
        <topology evidence="1">Multi-pass membrane protein</topology>
    </subcellularLocation>
</comment>
<evidence type="ECO:0000256" key="1">
    <source>
        <dbReference type="ARBA" id="ARBA00004141"/>
    </source>
</evidence>
<dbReference type="PANTHER" id="PTHR13715:SF99">
    <property type="entry name" value="INOSITOL 1,4,5-TRISPHOSPHATE RECEPTOR-LIKE PROTEIN A"/>
    <property type="match status" value="1"/>
</dbReference>
<dbReference type="InterPro" id="IPR013662">
    <property type="entry name" value="RIH_assoc-dom"/>
</dbReference>
<feature type="compositionally biased region" description="Low complexity" evidence="6">
    <location>
        <begin position="513"/>
        <end position="529"/>
    </location>
</feature>
<dbReference type="VEuPathDB" id="TriTrypDB:BSAL_55895"/>
<evidence type="ECO:0000256" key="3">
    <source>
        <dbReference type="ARBA" id="ARBA00022989"/>
    </source>
</evidence>
<feature type="region of interest" description="Disordered" evidence="6">
    <location>
        <begin position="60"/>
        <end position="113"/>
    </location>
</feature>
<evidence type="ECO:0000313" key="11">
    <source>
        <dbReference type="Proteomes" id="UP000051952"/>
    </source>
</evidence>
<feature type="compositionally biased region" description="Basic and acidic residues" evidence="6">
    <location>
        <begin position="2135"/>
        <end position="2144"/>
    </location>
</feature>
<dbReference type="OrthoDB" id="76898at2759"/>
<reference evidence="11" key="1">
    <citation type="submission" date="2015-09" db="EMBL/GenBank/DDBJ databases">
        <authorList>
            <consortium name="Pathogen Informatics"/>
        </authorList>
    </citation>
    <scope>NUCLEOTIDE SEQUENCE [LARGE SCALE GENOMIC DNA]</scope>
    <source>
        <strain evidence="11">Lake Konstanz</strain>
    </source>
</reference>
<feature type="region of interest" description="Disordered" evidence="6">
    <location>
        <begin position="502"/>
        <end position="549"/>
    </location>
</feature>
<feature type="region of interest" description="Disordered" evidence="6">
    <location>
        <begin position="868"/>
        <end position="887"/>
    </location>
</feature>
<evidence type="ECO:0000256" key="7">
    <source>
        <dbReference type="SAM" id="Phobius"/>
    </source>
</evidence>
<feature type="compositionally biased region" description="Gly residues" evidence="6">
    <location>
        <begin position="2543"/>
        <end position="2560"/>
    </location>
</feature>
<proteinExistence type="predicted"/>
<feature type="region of interest" description="Disordered" evidence="6">
    <location>
        <begin position="1380"/>
        <end position="1425"/>
    </location>
</feature>
<dbReference type="InterPro" id="IPR015925">
    <property type="entry name" value="Ryanodine_IP3_receptor"/>
</dbReference>
<feature type="region of interest" description="Disordered" evidence="6">
    <location>
        <begin position="2762"/>
        <end position="2793"/>
    </location>
</feature>
<evidence type="ECO:0000259" key="9">
    <source>
        <dbReference type="Pfam" id="PF08454"/>
    </source>
</evidence>
<dbReference type="PANTHER" id="PTHR13715">
    <property type="entry name" value="RYANODINE RECEPTOR AND IP3 RECEPTOR"/>
    <property type="match status" value="1"/>
</dbReference>
<feature type="compositionally biased region" description="Polar residues" evidence="6">
    <location>
        <begin position="2839"/>
        <end position="2848"/>
    </location>
</feature>
<feature type="compositionally biased region" description="Basic and acidic residues" evidence="6">
    <location>
        <begin position="1380"/>
        <end position="1390"/>
    </location>
</feature>
<feature type="region of interest" description="Disordered" evidence="6">
    <location>
        <begin position="2449"/>
        <end position="2495"/>
    </location>
</feature>
<feature type="compositionally biased region" description="Low complexity" evidence="6">
    <location>
        <begin position="1393"/>
        <end position="1413"/>
    </location>
</feature>
<evidence type="ECO:0000256" key="5">
    <source>
        <dbReference type="SAM" id="Coils"/>
    </source>
</evidence>
<dbReference type="GO" id="GO:0016020">
    <property type="term" value="C:membrane"/>
    <property type="evidence" value="ECO:0007669"/>
    <property type="project" value="UniProtKB-SubCell"/>
</dbReference>
<feature type="compositionally biased region" description="Gly residues" evidence="6">
    <location>
        <begin position="97"/>
        <end position="110"/>
    </location>
</feature>
<feature type="compositionally biased region" description="Acidic residues" evidence="6">
    <location>
        <begin position="1637"/>
        <end position="1650"/>
    </location>
</feature>
<feature type="compositionally biased region" description="Low complexity" evidence="6">
    <location>
        <begin position="2533"/>
        <end position="2542"/>
    </location>
</feature>
<dbReference type="InterPro" id="IPR005821">
    <property type="entry name" value="Ion_trans_dom"/>
</dbReference>
<dbReference type="Proteomes" id="UP000051952">
    <property type="component" value="Unassembled WGS sequence"/>
</dbReference>
<dbReference type="Gene3D" id="1.10.287.70">
    <property type="match status" value="1"/>
</dbReference>
<feature type="compositionally biased region" description="Gly residues" evidence="6">
    <location>
        <begin position="1522"/>
        <end position="1535"/>
    </location>
</feature>
<dbReference type="GO" id="GO:0005216">
    <property type="term" value="F:monoatomic ion channel activity"/>
    <property type="evidence" value="ECO:0007669"/>
    <property type="project" value="InterPro"/>
</dbReference>
<feature type="region of interest" description="Disordered" evidence="6">
    <location>
        <begin position="2828"/>
        <end position="2848"/>
    </location>
</feature>
<keyword evidence="2 7" id="KW-0812">Transmembrane</keyword>
<feature type="compositionally biased region" description="Basic and acidic residues" evidence="6">
    <location>
        <begin position="2475"/>
        <end position="2484"/>
    </location>
</feature>
<gene>
    <name evidence="10" type="ORF">BSAL_55895</name>
</gene>
<dbReference type="EMBL" id="CYKH01000172">
    <property type="protein sequence ID" value="CUE75037.1"/>
    <property type="molecule type" value="Genomic_DNA"/>
</dbReference>
<dbReference type="Pfam" id="PF00520">
    <property type="entry name" value="Ion_trans"/>
    <property type="match status" value="1"/>
</dbReference>
<feature type="transmembrane region" description="Helical" evidence="7">
    <location>
        <begin position="2036"/>
        <end position="2059"/>
    </location>
</feature>
<feature type="region of interest" description="Disordered" evidence="6">
    <location>
        <begin position="824"/>
        <end position="859"/>
    </location>
</feature>
<dbReference type="GO" id="GO:0006816">
    <property type="term" value="P:calcium ion transport"/>
    <property type="evidence" value="ECO:0007669"/>
    <property type="project" value="InterPro"/>
</dbReference>
<feature type="compositionally biased region" description="Gly residues" evidence="6">
    <location>
        <begin position="1179"/>
        <end position="1198"/>
    </location>
</feature>
<feature type="transmembrane region" description="Helical" evidence="7">
    <location>
        <begin position="2248"/>
        <end position="2268"/>
    </location>
</feature>
<feature type="domain" description="RyR/IP3R Homology associated" evidence="9">
    <location>
        <begin position="1684"/>
        <end position="1803"/>
    </location>
</feature>
<feature type="compositionally biased region" description="Polar residues" evidence="6">
    <location>
        <begin position="530"/>
        <end position="549"/>
    </location>
</feature>
<evidence type="ECO:0000256" key="6">
    <source>
        <dbReference type="SAM" id="MobiDB-lite"/>
    </source>
</evidence>
<accession>A0A0S4IRR4</accession>
<evidence type="ECO:0000256" key="2">
    <source>
        <dbReference type="ARBA" id="ARBA00022692"/>
    </source>
</evidence>
<feature type="region of interest" description="Disordered" evidence="6">
    <location>
        <begin position="1628"/>
        <end position="1650"/>
    </location>
</feature>
<feature type="region of interest" description="Disordered" evidence="6">
    <location>
        <begin position="2126"/>
        <end position="2149"/>
    </location>
</feature>
<keyword evidence="5" id="KW-0175">Coiled coil</keyword>
<dbReference type="Pfam" id="PF08454">
    <property type="entry name" value="RIH_assoc"/>
    <property type="match status" value="1"/>
</dbReference>
<feature type="region of interest" description="Disordered" evidence="6">
    <location>
        <begin position="1508"/>
        <end position="1538"/>
    </location>
</feature>
<feature type="transmembrane region" description="Helical" evidence="7">
    <location>
        <begin position="2197"/>
        <end position="2215"/>
    </location>
</feature>
<keyword evidence="11" id="KW-1185">Reference proteome</keyword>
<feature type="coiled-coil region" evidence="5">
    <location>
        <begin position="2663"/>
        <end position="2717"/>
    </location>
</feature>
<evidence type="ECO:0000313" key="10">
    <source>
        <dbReference type="EMBL" id="CUE75037.1"/>
    </source>
</evidence>
<feature type="transmembrane region" description="Helical" evidence="7">
    <location>
        <begin position="2327"/>
        <end position="2350"/>
    </location>
</feature>
<feature type="domain" description="Ion transport" evidence="8">
    <location>
        <begin position="2211"/>
        <end position="2355"/>
    </location>
</feature>
<keyword evidence="4 7" id="KW-0472">Membrane</keyword>
<evidence type="ECO:0000259" key="8">
    <source>
        <dbReference type="Pfam" id="PF00520"/>
    </source>
</evidence>
<keyword evidence="3 7" id="KW-1133">Transmembrane helix</keyword>
<protein>
    <submittedName>
        <fullName evidence="10">Ion transporter, putative</fullName>
    </submittedName>
</protein>
<evidence type="ECO:0000256" key="4">
    <source>
        <dbReference type="ARBA" id="ARBA00023136"/>
    </source>
</evidence>
<feature type="region of interest" description="Disordered" evidence="6">
    <location>
        <begin position="2527"/>
        <end position="2565"/>
    </location>
</feature>
<name>A0A0S4IRR4_BODSA</name>
<feature type="region of interest" description="Disordered" evidence="6">
    <location>
        <begin position="1178"/>
        <end position="1200"/>
    </location>
</feature>
<organism evidence="10 11">
    <name type="scientific">Bodo saltans</name>
    <name type="common">Flagellated protozoan</name>
    <dbReference type="NCBI Taxonomy" id="75058"/>
    <lineage>
        <taxon>Eukaryota</taxon>
        <taxon>Discoba</taxon>
        <taxon>Euglenozoa</taxon>
        <taxon>Kinetoplastea</taxon>
        <taxon>Metakinetoplastina</taxon>
        <taxon>Eubodonida</taxon>
        <taxon>Bodonidae</taxon>
        <taxon>Bodo</taxon>
    </lineage>
</organism>
<sequence length="2848" mass="309500">MLLLMNYMKLLREHVVAFGELRDTPLTVSRIARDQGIRNVTERTHETLLALLQFCSMQPTSGSQSVSSDDDGSSATMMLGGLPPGGGDAANNNNSSGEGGSGGEAGGGEGQTNDMTAVDAAIMFRTHTDFSSLIPDKERQQMLIELEIPQLVMAVLVSPFTNHEGPRMEDAFPLHGGLLSLQDLHDRQLSHLLQIHTTGLTLIERMAKGFVSGSNAAATYLDILLQFESSHPKTAAAAILTVLESCTSVDAVRGEGIANTLVELLRGTHLKPSAAAMYLSCLSNLREARPIVCELVRQYEREILYTMTTGYGRMLIAPPRPGSIMPAATMMPPTPQPASPTAKTLKGNTPLLSSAFSSTTPSPSLPAAATKTAVASATAASSASTTHDVVPFELFVSHGDADKMDCFISSIELLMRIAPRERDSEGFQFVASRISRDHIIYVLKAGAREHHISSTRVSGGDHPIHTIHALFVEAAMTLFLIPNLLEHWDPQVLVICKQLSDPSSIGESRGRLSPTSASSPRMPSMSSSSGEQNNGRVSPNSSSLLPRSAATSTKLARAAQSIGDATFIRQMKATTMDVLKSDGGQILQQKGRNLLLSRCVEVWGLVLNHGFATPKEIEEVIPLLLALMDGRRDRYSAHMSGVVWNRYEHSDYTVPVVNTKIAVCSVLREYLKSQIRAAAASVAQSIASADDDEGNTATSTTTGGVVSAAVAETMAADVHKRAFHTRSLLNFPECCPVLLDLVRYQSDALAHSAVCLLTELSSLSEMMSSSLSSVIVLPSSQRMVTLYQKLVATVSEVQLKLISGERDTITSDVEALTSLLEGSTTTAAQHRRAHRTTTVSIREGPSERTDDDLDDSSTLADSKKAGTRLLFSPSQLTPPPKLEEIPPSSLMMLDDDEAESAAIAFAERSHYQLLLLRIMGSIPQVVSGIVELIPTLMTAAANNSNTSSSPTNTNTSFHLDPRSLINNRKSSAVAAQLLLEANIRFLYVFSSLEANAALISSQWPIIFELLLSSLSTSAKTSSADGGRFHQLLLRLLERLLPQGNQRSPLNRNDIRSLVRIYRDEKYPEVIRVLSSMFVNSVPKPLQQRDVITLLVDHDIFKDQWWASVHRGVLADFVDLMLYCGDGNSLVQVHLQNLLPAESILLFIQTLHGDEGPLRALLIRFVSCIHLVPAEMSDASGGGGSGQPQRGGGGQGAGGVRRLLNSASPASQVNISWTANELWWRLVRDDFSMRFDELATLSKKRKNWFSGAQQSGPSSKARSYGGMTSAVAGGGSGNKRRDGIHSWRQQAVEAAMCVGNFFRHRFVLQHAVKLDWVMKEVRSLVSAFTQLLFMVSQLDLDPAELDALIQMGSTLHDALVTFSESIVPRLMTSLEEAIHHRVNKDAPDSKKRSGGASASSVADDISESVVSGGKSAKEGGGSGGEEQRNIALLHDAQRVARAAATHDVNRSVLVNFLRPNVTTDSTVDPRRFIIEKLLRLCAQQVLTPQATCFLLRLFSECITTPPPVEATNHHLSPNDEANGGTGTGAGVGGGGGDPEEDYHDAEVQVVFGECGALHAATVLLDSTNKRIPAAAMRLGIAALWGGNTRNQNMFLKYFTTNDERFFLSAKRTVEAGVREIRYLSKPRLRSDVATPPAQDDENENDDDDGMFEAEDADISTFGGSSGSPTALAVRRNETVALPCCRPLLRFIQLLCEGHHFLLQEYCRDQRDNIRSVNAVQFCVGFLAAIVDNAVVRNASSSRVSSAASAAATHQQFSSLSLSPATMSETILQCFANLTEFCQGPCSGNQAMLVSSDLIQIVESVLRASESNGVVTASVKRAALTTLISLLEGSTDAHVAETIIRQLSLDNLNRIFHGDVHAEDEDAVGLVFDVGIFLRTVGDLLSETRHRQPFSHHIEAILTSRSDIDQQTGRIQIERDHHLELVYFRIPPSCRRIRYDSKEKLLWEVDRSSQSAKYSSFHDLCEDLILELDLVVELEQIVVAATSALPIVALKESLRKGLNASQRTWITGSVCLAAVTNLLLLMELRFWPIHMTIAAMQIIVCSVALIADWNIAGSVYLHKQRRKDARVALSSLVTSGSTVGGRGNGGGSSLSDDTVHTMSFKAAHAVYRVWKFVSGAKPTPKDPIVAIGSHVPQPDRKNANRQDDEESLSEEELLASAAVSVEQQLLNDEVAAVSLATRELHTRLQHAIIKATRPSFLFTVCMLCCSLGGVVWPEFFAMHLFWCISLSPALQNVVAAVTLNRRTLAVTLFLGMLFCYAFSLVGFALFPDDFDTDDDELTRENCDSLLHCFVFIATSGLRQGGGVGDAMKTIPWGAKNFAARRVFDFLYFAIMIVIFLNILFGIIIDTFAELRDAKHAKERDMRLKCFVCGLGSHVFDQYGDGFAAHTRTEHSMWQYLYFMQHLKLKDPNDYTGQESYVSMKLTKKDFTFFPTRSLNLERRERLIRDRELKHQRSVGGATIPEISSTSAVSRGGGDADDHDDHANTSGGGGDAAAVAAAQTKGLMQLMKSMHLELQSQREELRMVTQRLPTTSTSSPQRSSSRGGGGGGDEHGGSGGGGVNHLIRKTSNGLRPSIFDSAAGVMARAGRSSLLGGGNVGAITAGGGANNNSGGGIGGPNMAPLLLTGNEFRVGENVSTQTTFTESVVGLETEVLAARREGAQNAMQAQRLKNELKAQMDEIRRSQFDRQHANELQQALAATKDQLREQQRSLDAHALERDAALRQNSFLQSEVDRVALENAKLSAQLRTLLTKDRVTRSFHLEGAPYNNSSTATDLDDVRGDEDDANGMDNSRLRNSGLMHTLRTQPLQSHTSLNYEIRDRSGYFASLALPDDDNGGDVDTQQRGRFAL</sequence>